<dbReference type="EMBL" id="AP026708">
    <property type="protein sequence ID" value="BDQ32847.1"/>
    <property type="molecule type" value="Genomic_DNA"/>
</dbReference>
<gene>
    <name evidence="2" type="ORF">JCM14722_03890</name>
</gene>
<dbReference type="Pfam" id="PF05973">
    <property type="entry name" value="Gp49"/>
    <property type="match status" value="1"/>
</dbReference>
<sequence>MLMKDVEWLGDSLENLKTFPRQVCGPVGYALQAVQNGEKPLNAKPLKGKGVSGVFEIVQRHDTNTFRAVYIAKLKNAVYVLHCFQKKSKTGKQTQPKDMDLIKQRLKEARERDKEIEGEKQ</sequence>
<dbReference type="InterPro" id="IPR009241">
    <property type="entry name" value="HigB-like"/>
</dbReference>
<protein>
    <recommendedName>
        <fullName evidence="4">Phage-related protein</fullName>
    </recommendedName>
</protein>
<evidence type="ECO:0000256" key="1">
    <source>
        <dbReference type="SAM" id="MobiDB-lite"/>
    </source>
</evidence>
<evidence type="ECO:0008006" key="4">
    <source>
        <dbReference type="Google" id="ProtNLM"/>
    </source>
</evidence>
<proteinExistence type="predicted"/>
<keyword evidence="3" id="KW-1185">Reference proteome</keyword>
<evidence type="ECO:0000313" key="3">
    <source>
        <dbReference type="Proteomes" id="UP001061361"/>
    </source>
</evidence>
<evidence type="ECO:0000313" key="2">
    <source>
        <dbReference type="EMBL" id="BDQ32847.1"/>
    </source>
</evidence>
<reference evidence="2" key="1">
    <citation type="submission" date="2022-08" db="EMBL/GenBank/DDBJ databases">
        <title>Genome Sequence of the sulphate-reducing bacterium, Pseudodesulfovibrio portus JCM14722.</title>
        <authorList>
            <person name="Kondo R."/>
            <person name="Kataoka T."/>
        </authorList>
    </citation>
    <scope>NUCLEOTIDE SEQUENCE</scope>
    <source>
        <strain evidence="2">JCM 14722</strain>
    </source>
</reference>
<dbReference type="Proteomes" id="UP001061361">
    <property type="component" value="Chromosome"/>
</dbReference>
<feature type="region of interest" description="Disordered" evidence="1">
    <location>
        <begin position="88"/>
        <end position="121"/>
    </location>
</feature>
<organism evidence="2 3">
    <name type="scientific">Pseudodesulfovibrio portus</name>
    <dbReference type="NCBI Taxonomy" id="231439"/>
    <lineage>
        <taxon>Bacteria</taxon>
        <taxon>Pseudomonadati</taxon>
        <taxon>Thermodesulfobacteriota</taxon>
        <taxon>Desulfovibrionia</taxon>
        <taxon>Desulfovibrionales</taxon>
        <taxon>Desulfovibrionaceae</taxon>
    </lineage>
</organism>
<accession>A0ABM8AN76</accession>
<name>A0ABM8AN76_9BACT</name>
<feature type="compositionally biased region" description="Basic and acidic residues" evidence="1">
    <location>
        <begin position="95"/>
        <end position="121"/>
    </location>
</feature>